<dbReference type="Gramene" id="mRNA:HanXRQr2_Chr06g0255381">
    <property type="protein sequence ID" value="CDS:HanXRQr2_Chr06g0255381.1"/>
    <property type="gene ID" value="HanXRQr2_Chr06g0255381"/>
</dbReference>
<reference evidence="1" key="3">
    <citation type="submission" date="2020-06" db="EMBL/GenBank/DDBJ databases">
        <title>Helianthus annuus Genome sequencing and assembly Release 2.</title>
        <authorList>
            <person name="Gouzy J."/>
            <person name="Langlade N."/>
            <person name="Munos S."/>
        </authorList>
    </citation>
    <scope>NUCLEOTIDE SEQUENCE</scope>
    <source>
        <tissue evidence="1">Leaves</tissue>
    </source>
</reference>
<dbReference type="EMBL" id="MNCJ02000321">
    <property type="protein sequence ID" value="KAF5802072.1"/>
    <property type="molecule type" value="Genomic_DNA"/>
</dbReference>
<evidence type="ECO:0000313" key="2">
    <source>
        <dbReference type="EMBL" id="OTG22719.1"/>
    </source>
</evidence>
<dbReference type="AlphaFoldDB" id="A0A251UI22"/>
<name>A0A251UI22_HELAN</name>
<gene>
    <name evidence="2" type="ORF">HannXRQ_Chr06g0174561</name>
    <name evidence="1" type="ORF">HanXRQr2_Chr06g0255381</name>
</gene>
<protein>
    <submittedName>
        <fullName evidence="2">Uncharacterized protein</fullName>
    </submittedName>
</protein>
<dbReference type="Proteomes" id="UP000215914">
    <property type="component" value="Chromosome 6"/>
</dbReference>
<proteinExistence type="predicted"/>
<organism evidence="2 3">
    <name type="scientific">Helianthus annuus</name>
    <name type="common">Common sunflower</name>
    <dbReference type="NCBI Taxonomy" id="4232"/>
    <lineage>
        <taxon>Eukaryota</taxon>
        <taxon>Viridiplantae</taxon>
        <taxon>Streptophyta</taxon>
        <taxon>Embryophyta</taxon>
        <taxon>Tracheophyta</taxon>
        <taxon>Spermatophyta</taxon>
        <taxon>Magnoliopsida</taxon>
        <taxon>eudicotyledons</taxon>
        <taxon>Gunneridae</taxon>
        <taxon>Pentapetalae</taxon>
        <taxon>asterids</taxon>
        <taxon>campanulids</taxon>
        <taxon>Asterales</taxon>
        <taxon>Asteraceae</taxon>
        <taxon>Asteroideae</taxon>
        <taxon>Heliantheae alliance</taxon>
        <taxon>Heliantheae</taxon>
        <taxon>Helianthus</taxon>
    </lineage>
</organism>
<evidence type="ECO:0000313" key="3">
    <source>
        <dbReference type="Proteomes" id="UP000215914"/>
    </source>
</evidence>
<sequence length="63" mass="7945">MSRMDERLCEKDVYVLTRHERVKSDVYVKRRDGCLIRYKRIKRMYVIFNILKKYVLTRFERVK</sequence>
<evidence type="ECO:0000313" key="1">
    <source>
        <dbReference type="EMBL" id="KAF5802072.1"/>
    </source>
</evidence>
<keyword evidence="3" id="KW-1185">Reference proteome</keyword>
<reference evidence="1 3" key="1">
    <citation type="journal article" date="2017" name="Nature">
        <title>The sunflower genome provides insights into oil metabolism, flowering and Asterid evolution.</title>
        <authorList>
            <person name="Badouin H."/>
            <person name="Gouzy J."/>
            <person name="Grassa C.J."/>
            <person name="Murat F."/>
            <person name="Staton S.E."/>
            <person name="Cottret L."/>
            <person name="Lelandais-Briere C."/>
            <person name="Owens G.L."/>
            <person name="Carrere S."/>
            <person name="Mayjonade B."/>
            <person name="Legrand L."/>
            <person name="Gill N."/>
            <person name="Kane N.C."/>
            <person name="Bowers J.E."/>
            <person name="Hubner S."/>
            <person name="Bellec A."/>
            <person name="Berard A."/>
            <person name="Berges H."/>
            <person name="Blanchet N."/>
            <person name="Boniface M.C."/>
            <person name="Brunel D."/>
            <person name="Catrice O."/>
            <person name="Chaidir N."/>
            <person name="Claudel C."/>
            <person name="Donnadieu C."/>
            <person name="Faraut T."/>
            <person name="Fievet G."/>
            <person name="Helmstetter N."/>
            <person name="King M."/>
            <person name="Knapp S.J."/>
            <person name="Lai Z."/>
            <person name="Le Paslier M.C."/>
            <person name="Lippi Y."/>
            <person name="Lorenzon L."/>
            <person name="Mandel J.R."/>
            <person name="Marage G."/>
            <person name="Marchand G."/>
            <person name="Marquand E."/>
            <person name="Bret-Mestries E."/>
            <person name="Morien E."/>
            <person name="Nambeesan S."/>
            <person name="Nguyen T."/>
            <person name="Pegot-Espagnet P."/>
            <person name="Pouilly N."/>
            <person name="Raftis F."/>
            <person name="Sallet E."/>
            <person name="Schiex T."/>
            <person name="Thomas J."/>
            <person name="Vandecasteele C."/>
            <person name="Vares D."/>
            <person name="Vear F."/>
            <person name="Vautrin S."/>
            <person name="Crespi M."/>
            <person name="Mangin B."/>
            <person name="Burke J.M."/>
            <person name="Salse J."/>
            <person name="Munos S."/>
            <person name="Vincourt P."/>
            <person name="Rieseberg L.H."/>
            <person name="Langlade N.B."/>
        </authorList>
    </citation>
    <scope>NUCLEOTIDE SEQUENCE [LARGE SCALE GENOMIC DNA]</scope>
    <source>
        <strain evidence="3">cv. SF193</strain>
        <tissue evidence="1">Leaves</tissue>
    </source>
</reference>
<dbReference type="EMBL" id="CM007895">
    <property type="protein sequence ID" value="OTG22719.1"/>
    <property type="molecule type" value="Genomic_DNA"/>
</dbReference>
<dbReference type="InParanoid" id="A0A251UI22"/>
<accession>A0A251UI22</accession>
<reference evidence="2" key="2">
    <citation type="submission" date="2017-02" db="EMBL/GenBank/DDBJ databases">
        <title>Sunflower complete genome.</title>
        <authorList>
            <person name="Langlade N."/>
            <person name="Munos S."/>
        </authorList>
    </citation>
    <scope>NUCLEOTIDE SEQUENCE [LARGE SCALE GENOMIC DNA]</scope>
    <source>
        <tissue evidence="2">Leaves</tissue>
    </source>
</reference>